<proteinExistence type="predicted"/>
<accession>A0AA49GD31</accession>
<reference evidence="1" key="1">
    <citation type="submission" date="2023-08" db="EMBL/GenBank/DDBJ databases">
        <title>Comparative genomics and taxonomic characterization of three novel marine species of genus Marivirga.</title>
        <authorList>
            <person name="Muhammad N."/>
            <person name="Kim S.-G."/>
        </authorList>
    </citation>
    <scope>NUCLEOTIDE SEQUENCE</scope>
    <source>
        <strain evidence="1">BKB1-2</strain>
    </source>
</reference>
<protein>
    <submittedName>
        <fullName evidence="1">DUF6134 family protein</fullName>
    </submittedName>
</protein>
<evidence type="ECO:0000313" key="1">
    <source>
        <dbReference type="EMBL" id="WKK82522.2"/>
    </source>
</evidence>
<dbReference type="EMBL" id="CP129968">
    <property type="protein sequence ID" value="WKK82522.2"/>
    <property type="molecule type" value="Genomic_DNA"/>
</dbReference>
<gene>
    <name evidence="1" type="ORF">QYS47_11035</name>
</gene>
<name>A0AA49GD31_9BACT</name>
<dbReference type="Pfam" id="PF19630">
    <property type="entry name" value="DUF6134"/>
    <property type="match status" value="1"/>
</dbReference>
<dbReference type="InterPro" id="IPR045767">
    <property type="entry name" value="DUF6134"/>
</dbReference>
<organism evidence="1">
    <name type="scientific">Marivirga arenosa</name>
    <dbReference type="NCBI Taxonomy" id="3059076"/>
    <lineage>
        <taxon>Bacteria</taxon>
        <taxon>Pseudomonadati</taxon>
        <taxon>Bacteroidota</taxon>
        <taxon>Cytophagia</taxon>
        <taxon>Cytophagales</taxon>
        <taxon>Marivirgaceae</taxon>
        <taxon>Marivirga</taxon>
    </lineage>
</organism>
<dbReference type="AlphaFoldDB" id="A0AA49GD31"/>
<sequence>MGRLKVLIILLFIHFSTNLYSQELIYDVFVEEKPVGNLLVTQKDLDSGKVYYSALLNLEYKLFTPTKMVQLREAIYQNDTLIQAYFVDKRNDSKIAESKIEKLLSKNYYHTLMDTTKGWHEKPIIKSELKLYFKKPKSRDSIFSEATHKYNRIAKLPEESRYMMVNEEGEKTIIKYNNEGECIQHNFFIGAVEYRMKLRNGE</sequence>
<dbReference type="KEGG" id="marp:QYS47_11035"/>
<dbReference type="Proteomes" id="UP001232019">
    <property type="component" value="Chromosome"/>
</dbReference>
<dbReference type="RefSeq" id="WP_322347627.1">
    <property type="nucleotide sequence ID" value="NZ_CP129968.2"/>
</dbReference>